<name>A0ABV9E5Z4_9ACTN</name>
<protein>
    <submittedName>
        <fullName evidence="1">Uncharacterized protein</fullName>
    </submittedName>
</protein>
<sequence>MLENLVAVHLFRLQDVFHMSRARSAPRVAEGELSAPAMLVIPRGGPLREPHLMIFTGVRSFCAIPSGTLITEGAHVVVHLDDGLDEGWCRVADVVVAATRRAYPFPAHRVTRVLDRYPGCEVATSRRRNGCLAGLRDGRFAKITEVSGSVTAAGPGPAVYGSFLYGWLVAGVPLECLTTASVVLGRYVGSAPGGSGSLEVAGRAEITLTHPSLRSVRKRMS</sequence>
<keyword evidence="2" id="KW-1185">Reference proteome</keyword>
<dbReference type="EMBL" id="JBHSFN010000001">
    <property type="protein sequence ID" value="MFC4584832.1"/>
    <property type="molecule type" value="Genomic_DNA"/>
</dbReference>
<proteinExistence type="predicted"/>
<reference evidence="2" key="1">
    <citation type="journal article" date="2019" name="Int. J. Syst. Evol. Microbiol.">
        <title>The Global Catalogue of Microorganisms (GCM) 10K type strain sequencing project: providing services to taxonomists for standard genome sequencing and annotation.</title>
        <authorList>
            <consortium name="The Broad Institute Genomics Platform"/>
            <consortium name="The Broad Institute Genome Sequencing Center for Infectious Disease"/>
            <person name="Wu L."/>
            <person name="Ma J."/>
        </authorList>
    </citation>
    <scope>NUCLEOTIDE SEQUENCE [LARGE SCALE GENOMIC DNA]</scope>
    <source>
        <strain evidence="2">CCUG 49560</strain>
    </source>
</reference>
<organism evidence="1 2">
    <name type="scientific">Sphaerisporangium corydalis</name>
    <dbReference type="NCBI Taxonomy" id="1441875"/>
    <lineage>
        <taxon>Bacteria</taxon>
        <taxon>Bacillati</taxon>
        <taxon>Actinomycetota</taxon>
        <taxon>Actinomycetes</taxon>
        <taxon>Streptosporangiales</taxon>
        <taxon>Streptosporangiaceae</taxon>
        <taxon>Sphaerisporangium</taxon>
    </lineage>
</organism>
<accession>A0ABV9E5Z4</accession>
<dbReference type="RefSeq" id="WP_262847411.1">
    <property type="nucleotide sequence ID" value="NZ_JANZYP010000063.1"/>
</dbReference>
<evidence type="ECO:0000313" key="2">
    <source>
        <dbReference type="Proteomes" id="UP001595891"/>
    </source>
</evidence>
<comment type="caution">
    <text evidence="1">The sequence shown here is derived from an EMBL/GenBank/DDBJ whole genome shotgun (WGS) entry which is preliminary data.</text>
</comment>
<evidence type="ECO:0000313" key="1">
    <source>
        <dbReference type="EMBL" id="MFC4584832.1"/>
    </source>
</evidence>
<gene>
    <name evidence="1" type="ORF">ACFO8L_02015</name>
</gene>
<dbReference type="Proteomes" id="UP001595891">
    <property type="component" value="Unassembled WGS sequence"/>
</dbReference>